<name>A0A6J7QNJ6_9ZZZZ</name>
<dbReference type="AlphaFoldDB" id="A0A6J7QNJ6"/>
<proteinExistence type="predicted"/>
<evidence type="ECO:0000313" key="1">
    <source>
        <dbReference type="EMBL" id="CAB4845990.1"/>
    </source>
</evidence>
<dbReference type="EMBL" id="CAFBIZ010000003">
    <property type="protein sequence ID" value="CAB4845990.1"/>
    <property type="molecule type" value="Genomic_DNA"/>
</dbReference>
<sequence length="298" mass="30960">MTVVSSPTPAPTPAGAAGLLPERATAFLVGIVDDAEAVAPGSTSLADAIQTHRSHRHEPHGLVVGPLLAQVSRLAEVLDALDAHASSDPLDLVLIADTGLVEAAEARAVLLDDDRVELVGLEVALPRDSSMALAAHTTLDSLDFALPAAIELPRAAGWQEALGVIASDGAERVGFRAGGTGEFVPDHDLAEFVHAAVQRGASFKLTTGPGRALRHTDPASGTEHHGFLNVLAATAEALDGRGLEHLVAVIAERDPLPLLAILGDAEPRTVRARFTSFDSDSLGQTIEDMRTLGMLDLP</sequence>
<protein>
    <submittedName>
        <fullName evidence="3">Unannotated protein</fullName>
    </submittedName>
</protein>
<gene>
    <name evidence="1" type="ORF">UFOPK3268_00052</name>
    <name evidence="2" type="ORF">UFOPK3752_01014</name>
    <name evidence="3" type="ORF">UFOPK4150_00142</name>
</gene>
<accession>A0A6J7QNJ6</accession>
<evidence type="ECO:0000313" key="3">
    <source>
        <dbReference type="EMBL" id="CAB5019227.1"/>
    </source>
</evidence>
<dbReference type="EMBL" id="CAFBND010000032">
    <property type="protein sequence ID" value="CAB4940183.1"/>
    <property type="molecule type" value="Genomic_DNA"/>
</dbReference>
<dbReference type="EMBL" id="CAFBPU010000002">
    <property type="protein sequence ID" value="CAB5019227.1"/>
    <property type="molecule type" value="Genomic_DNA"/>
</dbReference>
<evidence type="ECO:0000313" key="2">
    <source>
        <dbReference type="EMBL" id="CAB4940183.1"/>
    </source>
</evidence>
<reference evidence="3" key="1">
    <citation type="submission" date="2020-05" db="EMBL/GenBank/DDBJ databases">
        <authorList>
            <person name="Chiriac C."/>
            <person name="Salcher M."/>
            <person name="Ghai R."/>
            <person name="Kavagutti S V."/>
        </authorList>
    </citation>
    <scope>NUCLEOTIDE SEQUENCE</scope>
</reference>
<organism evidence="3">
    <name type="scientific">freshwater metagenome</name>
    <dbReference type="NCBI Taxonomy" id="449393"/>
    <lineage>
        <taxon>unclassified sequences</taxon>
        <taxon>metagenomes</taxon>
        <taxon>ecological metagenomes</taxon>
    </lineage>
</organism>